<sequence>MSETKYDVGSEIKKDWWLIAIIIIMWIITFTIYGKLPEKIPTHWNAVGQIDGYGAKSTVFIFPAIITLIYAGMLFTPLVDPRKANYAKFAGAYRIIRGLLVLVFVALYSASTGAALSYNIKIDRVIPLILSIMIIVMGNYMGKLRHNYFVGIKTPWTLADEDVWNKTHRLGGQLWVLAGITGLIGSFIGGTWAFILFIIPLIATSIAATVYSYFIYKNKFKD</sequence>
<dbReference type="Pfam" id="PF13630">
    <property type="entry name" value="SdpI"/>
    <property type="match status" value="1"/>
</dbReference>
<dbReference type="STRING" id="1121256.SAMN02746089_01099"/>
<evidence type="ECO:0000313" key="4">
    <source>
        <dbReference type="Proteomes" id="UP000184088"/>
    </source>
</evidence>
<dbReference type="AlphaFoldDB" id="A0A1M4XXC5"/>
<dbReference type="GO" id="GO:0009636">
    <property type="term" value="P:response to toxic substance"/>
    <property type="evidence" value="ECO:0007669"/>
    <property type="project" value="TreeGrafter"/>
</dbReference>
<feature type="transmembrane region" description="Helical" evidence="1">
    <location>
        <begin position="170"/>
        <end position="188"/>
    </location>
</feature>
<keyword evidence="1" id="KW-1133">Transmembrane helix</keyword>
<dbReference type="InterPro" id="IPR026272">
    <property type="entry name" value="SdpI"/>
</dbReference>
<feature type="transmembrane region" description="Helical" evidence="1">
    <location>
        <begin position="99"/>
        <end position="118"/>
    </location>
</feature>
<dbReference type="InterPro" id="IPR012867">
    <property type="entry name" value="DUF1648"/>
</dbReference>
<organism evidence="3 4">
    <name type="scientific">Caldanaerobius fijiensis DSM 17918</name>
    <dbReference type="NCBI Taxonomy" id="1121256"/>
    <lineage>
        <taxon>Bacteria</taxon>
        <taxon>Bacillati</taxon>
        <taxon>Bacillota</taxon>
        <taxon>Clostridia</taxon>
        <taxon>Thermoanaerobacterales</taxon>
        <taxon>Thermoanaerobacteraceae</taxon>
        <taxon>Caldanaerobius</taxon>
    </lineage>
</organism>
<dbReference type="Pfam" id="PF07853">
    <property type="entry name" value="DUF1648"/>
    <property type="match status" value="1"/>
</dbReference>
<gene>
    <name evidence="3" type="ORF">SAMN02746089_01099</name>
</gene>
<keyword evidence="1" id="KW-0812">Transmembrane</keyword>
<name>A0A1M4XXC5_9THEO</name>
<protein>
    <submittedName>
        <fullName evidence="3">Uncharacterized membrane protein</fullName>
    </submittedName>
</protein>
<dbReference type="PANTHER" id="PTHR37810:SF5">
    <property type="entry name" value="IMMUNITY PROTEIN SDPI"/>
    <property type="match status" value="1"/>
</dbReference>
<evidence type="ECO:0000259" key="2">
    <source>
        <dbReference type="Pfam" id="PF07853"/>
    </source>
</evidence>
<evidence type="ECO:0000313" key="3">
    <source>
        <dbReference type="EMBL" id="SHE98119.1"/>
    </source>
</evidence>
<reference evidence="3 4" key="1">
    <citation type="submission" date="2016-11" db="EMBL/GenBank/DDBJ databases">
        <authorList>
            <person name="Jaros S."/>
            <person name="Januszkiewicz K."/>
            <person name="Wedrychowicz H."/>
        </authorList>
    </citation>
    <scope>NUCLEOTIDE SEQUENCE [LARGE SCALE GENOMIC DNA]</scope>
    <source>
        <strain evidence="3 4">DSM 17918</strain>
    </source>
</reference>
<dbReference type="InterPro" id="IPR025962">
    <property type="entry name" value="SdpI/YhfL"/>
</dbReference>
<dbReference type="EMBL" id="FQVH01000009">
    <property type="protein sequence ID" value="SHE98119.1"/>
    <property type="molecule type" value="Genomic_DNA"/>
</dbReference>
<dbReference type="PIRSF" id="PIRSF038959">
    <property type="entry name" value="SdpI"/>
    <property type="match status" value="1"/>
</dbReference>
<accession>A0A1M4XXC5</accession>
<dbReference type="Proteomes" id="UP000184088">
    <property type="component" value="Unassembled WGS sequence"/>
</dbReference>
<dbReference type="OrthoDB" id="9808690at2"/>
<feature type="transmembrane region" description="Helical" evidence="1">
    <location>
        <begin position="124"/>
        <end position="142"/>
    </location>
</feature>
<keyword evidence="4" id="KW-1185">Reference proteome</keyword>
<feature type="transmembrane region" description="Helical" evidence="1">
    <location>
        <begin position="60"/>
        <end position="79"/>
    </location>
</feature>
<keyword evidence="1" id="KW-0472">Membrane</keyword>
<evidence type="ECO:0000256" key="1">
    <source>
        <dbReference type="SAM" id="Phobius"/>
    </source>
</evidence>
<feature type="domain" description="DUF1648" evidence="2">
    <location>
        <begin position="21"/>
        <end position="66"/>
    </location>
</feature>
<dbReference type="RefSeq" id="WP_073342488.1">
    <property type="nucleotide sequence ID" value="NZ_FQVH01000009.1"/>
</dbReference>
<dbReference type="PANTHER" id="PTHR37810">
    <property type="entry name" value="IMMUNITY PROTEIN SDPI"/>
    <property type="match status" value="1"/>
</dbReference>
<feature type="transmembrane region" description="Helical" evidence="1">
    <location>
        <begin position="16"/>
        <end position="34"/>
    </location>
</feature>
<proteinExistence type="predicted"/>
<feature type="transmembrane region" description="Helical" evidence="1">
    <location>
        <begin position="194"/>
        <end position="216"/>
    </location>
</feature>